<dbReference type="STRING" id="370526.SAMN04489835_2429"/>
<dbReference type="PROSITE" id="PS51118">
    <property type="entry name" value="HTH_HXLR"/>
    <property type="match status" value="2"/>
</dbReference>
<dbReference type="InterPro" id="IPR002577">
    <property type="entry name" value="HTH_HxlR"/>
</dbReference>
<dbReference type="Proteomes" id="UP000182915">
    <property type="component" value="Chromosome I"/>
</dbReference>
<dbReference type="AlphaFoldDB" id="A0A1H6JQN5"/>
<evidence type="ECO:0000313" key="6">
    <source>
        <dbReference type="Proteomes" id="UP000182915"/>
    </source>
</evidence>
<dbReference type="PANTHER" id="PTHR33204">
    <property type="entry name" value="TRANSCRIPTIONAL REGULATOR, MARR FAMILY"/>
    <property type="match status" value="1"/>
</dbReference>
<organism evidence="5 6">
    <name type="scientific">Mycolicibacterium rutilum</name>
    <name type="common">Mycobacterium rutilum</name>
    <dbReference type="NCBI Taxonomy" id="370526"/>
    <lineage>
        <taxon>Bacteria</taxon>
        <taxon>Bacillati</taxon>
        <taxon>Actinomycetota</taxon>
        <taxon>Actinomycetes</taxon>
        <taxon>Mycobacteriales</taxon>
        <taxon>Mycobacteriaceae</taxon>
        <taxon>Mycolicibacterium</taxon>
    </lineage>
</organism>
<keyword evidence="1" id="KW-0805">Transcription regulation</keyword>
<dbReference type="Pfam" id="PF01638">
    <property type="entry name" value="HxlR"/>
    <property type="match status" value="2"/>
</dbReference>
<dbReference type="EMBL" id="LT629971">
    <property type="protein sequence ID" value="SEH64759.1"/>
    <property type="molecule type" value="Genomic_DNA"/>
</dbReference>
<sequence>MASRAPNAVARMLGLLGDEWTLLVMQQSLLGATRFGEFKARLPISNSVLSARLRSLTEEGLLERREYQTRPSRLEYVTTTRGRSLWPVLVSIWEWERRWVPEHVEPLPHMHHLECGHDFAPAATCRACGAVAEVEHVVAQWGPSGSWSRSIPAAATRRRAETAAAGLFPQTMSVVGNRWGFALVVAGMVGLRRFTDFQSQLGAPPGSVADRLTILTANGVFDGTGNRYELTEKGRALFAVVITSLQWAQRWYRAPEGPAVVVTHTACGRRFDPVLICDQCRRPLRGTAISVVENSATSD</sequence>
<evidence type="ECO:0000259" key="4">
    <source>
        <dbReference type="PROSITE" id="PS51118"/>
    </source>
</evidence>
<dbReference type="InterPro" id="IPR036388">
    <property type="entry name" value="WH-like_DNA-bd_sf"/>
</dbReference>
<evidence type="ECO:0000256" key="1">
    <source>
        <dbReference type="ARBA" id="ARBA00023015"/>
    </source>
</evidence>
<evidence type="ECO:0000313" key="5">
    <source>
        <dbReference type="EMBL" id="SEH64759.1"/>
    </source>
</evidence>
<accession>A0A1H6JQN5</accession>
<keyword evidence="2 5" id="KW-0238">DNA-binding</keyword>
<dbReference type="PANTHER" id="PTHR33204:SF18">
    <property type="entry name" value="TRANSCRIPTIONAL REGULATORY PROTEIN"/>
    <property type="match status" value="1"/>
</dbReference>
<dbReference type="InterPro" id="IPR036390">
    <property type="entry name" value="WH_DNA-bd_sf"/>
</dbReference>
<keyword evidence="3" id="KW-0804">Transcription</keyword>
<evidence type="ECO:0000256" key="2">
    <source>
        <dbReference type="ARBA" id="ARBA00023125"/>
    </source>
</evidence>
<protein>
    <submittedName>
        <fullName evidence="5">DNA-binding transcriptional regulator, HxlR family</fullName>
    </submittedName>
</protein>
<gene>
    <name evidence="5" type="ORF">SAMN04489835_2429</name>
</gene>
<proteinExistence type="predicted"/>
<keyword evidence="6" id="KW-1185">Reference proteome</keyword>
<feature type="domain" description="HTH hxlR-type" evidence="4">
    <location>
        <begin position="5"/>
        <end position="104"/>
    </location>
</feature>
<dbReference type="GO" id="GO:0003677">
    <property type="term" value="F:DNA binding"/>
    <property type="evidence" value="ECO:0007669"/>
    <property type="project" value="UniProtKB-KW"/>
</dbReference>
<name>A0A1H6JQN5_MYCRU</name>
<reference evidence="6" key="1">
    <citation type="submission" date="2016-10" db="EMBL/GenBank/DDBJ databases">
        <authorList>
            <person name="Varghese N."/>
            <person name="Submissions S."/>
        </authorList>
    </citation>
    <scope>NUCLEOTIDE SEQUENCE [LARGE SCALE GENOMIC DNA]</scope>
    <source>
        <strain evidence="6">DSM 45405</strain>
    </source>
</reference>
<dbReference type="Gene3D" id="1.10.10.10">
    <property type="entry name" value="Winged helix-like DNA-binding domain superfamily/Winged helix DNA-binding domain"/>
    <property type="match status" value="2"/>
</dbReference>
<dbReference type="SUPFAM" id="SSF46785">
    <property type="entry name" value="Winged helix' DNA-binding domain"/>
    <property type="match status" value="2"/>
</dbReference>
<evidence type="ECO:0000256" key="3">
    <source>
        <dbReference type="ARBA" id="ARBA00023163"/>
    </source>
</evidence>
<feature type="domain" description="HTH hxlR-type" evidence="4">
    <location>
        <begin position="165"/>
        <end position="256"/>
    </location>
</feature>